<evidence type="ECO:0000313" key="3">
    <source>
        <dbReference type="EMBL" id="KAA2256068.1"/>
    </source>
</evidence>
<dbReference type="Pfam" id="PF13472">
    <property type="entry name" value="Lipase_GDSL_2"/>
    <property type="match status" value="1"/>
</dbReference>
<dbReference type="AlphaFoldDB" id="A0A5B2WYI2"/>
<dbReference type="InterPro" id="IPR013830">
    <property type="entry name" value="SGNH_hydro"/>
</dbReference>
<dbReference type="Proteomes" id="UP000323454">
    <property type="component" value="Unassembled WGS sequence"/>
</dbReference>
<feature type="compositionally biased region" description="Basic residues" evidence="1">
    <location>
        <begin position="13"/>
        <end position="31"/>
    </location>
</feature>
<accession>A0A5B2WYI2</accession>
<sequence length="141" mass="15605">MAARSGSREPRLGVRHRRRDLPRPARPLRREHRGDRARPAHRPAFAARVDALPFRAGATVVAIGESTTDDLQSWLEILRQLLALRRGGDGITVVNAAVAGQTTTEALRAMGTTLETRPDWILCMIGTNDARRQSPAADRPW</sequence>
<feature type="compositionally biased region" description="Basic and acidic residues" evidence="1">
    <location>
        <begin position="1"/>
        <end position="12"/>
    </location>
</feature>
<dbReference type="SUPFAM" id="SSF52266">
    <property type="entry name" value="SGNH hydrolase"/>
    <property type="match status" value="1"/>
</dbReference>
<dbReference type="OrthoDB" id="9794725at2"/>
<reference evidence="3 4" key="2">
    <citation type="submission" date="2019-09" db="EMBL/GenBank/DDBJ databases">
        <authorList>
            <person name="Jin C."/>
        </authorList>
    </citation>
    <scope>NUCLEOTIDE SEQUENCE [LARGE SCALE GENOMIC DNA]</scope>
    <source>
        <strain evidence="3 4">AN110305</strain>
    </source>
</reference>
<feature type="region of interest" description="Disordered" evidence="1">
    <location>
        <begin position="1"/>
        <end position="42"/>
    </location>
</feature>
<name>A0A5B2WYI2_9PSEU</name>
<feature type="domain" description="SGNH hydrolase-type esterase" evidence="2">
    <location>
        <begin position="62"/>
        <end position="138"/>
    </location>
</feature>
<proteinExistence type="predicted"/>
<comment type="caution">
    <text evidence="3">The sequence shown here is derived from an EMBL/GenBank/DDBJ whole genome shotgun (WGS) entry which is preliminary data.</text>
</comment>
<evidence type="ECO:0000259" key="2">
    <source>
        <dbReference type="Pfam" id="PF13472"/>
    </source>
</evidence>
<gene>
    <name evidence="3" type="ORF">F0L68_26845</name>
</gene>
<dbReference type="EMBL" id="VUOB01000053">
    <property type="protein sequence ID" value="KAA2256068.1"/>
    <property type="molecule type" value="Genomic_DNA"/>
</dbReference>
<reference evidence="3 4" key="1">
    <citation type="submission" date="2019-09" db="EMBL/GenBank/DDBJ databases">
        <title>Goodfellowia gen. nov., a new genus of the Pseudonocardineae related to Actinoalloteichus, containing Goodfellowia coeruleoviolacea gen. nov., comb. nov. gen. nov., comb. nov.</title>
        <authorList>
            <person name="Labeda D."/>
        </authorList>
    </citation>
    <scope>NUCLEOTIDE SEQUENCE [LARGE SCALE GENOMIC DNA]</scope>
    <source>
        <strain evidence="3 4">AN110305</strain>
    </source>
</reference>
<organism evidence="3 4">
    <name type="scientific">Solihabitans fulvus</name>
    <dbReference type="NCBI Taxonomy" id="1892852"/>
    <lineage>
        <taxon>Bacteria</taxon>
        <taxon>Bacillati</taxon>
        <taxon>Actinomycetota</taxon>
        <taxon>Actinomycetes</taxon>
        <taxon>Pseudonocardiales</taxon>
        <taxon>Pseudonocardiaceae</taxon>
        <taxon>Solihabitans</taxon>
    </lineage>
</organism>
<evidence type="ECO:0000256" key="1">
    <source>
        <dbReference type="SAM" id="MobiDB-lite"/>
    </source>
</evidence>
<evidence type="ECO:0000313" key="4">
    <source>
        <dbReference type="Proteomes" id="UP000323454"/>
    </source>
</evidence>
<protein>
    <recommendedName>
        <fullName evidence="2">SGNH hydrolase-type esterase domain-containing protein</fullName>
    </recommendedName>
</protein>
<dbReference type="Gene3D" id="3.40.50.1110">
    <property type="entry name" value="SGNH hydrolase"/>
    <property type="match status" value="1"/>
</dbReference>
<keyword evidence="4" id="KW-1185">Reference proteome</keyword>
<dbReference type="InterPro" id="IPR036514">
    <property type="entry name" value="SGNH_hydro_sf"/>
</dbReference>